<sequence>MRGASRSRRARRSGLCRETTKSDASAVLGRIFRAAPLTGSSSAVAAWRWHAVC</sequence>
<accession>A0A6J4IFD4</accession>
<protein>
    <submittedName>
        <fullName evidence="1">Uncharacterized protein</fullName>
    </submittedName>
</protein>
<evidence type="ECO:0000313" key="1">
    <source>
        <dbReference type="EMBL" id="CAA9250558.1"/>
    </source>
</evidence>
<reference evidence="1" key="1">
    <citation type="submission" date="2020-02" db="EMBL/GenBank/DDBJ databases">
        <authorList>
            <person name="Meier V. D."/>
        </authorList>
    </citation>
    <scope>NUCLEOTIDE SEQUENCE</scope>
    <source>
        <strain evidence="1">AVDCRST_MAG08</strain>
    </source>
</reference>
<dbReference type="AlphaFoldDB" id="A0A6J4IFD4"/>
<organism evidence="1">
    <name type="scientific">uncultured Acetobacteraceae bacterium</name>
    <dbReference type="NCBI Taxonomy" id="169975"/>
    <lineage>
        <taxon>Bacteria</taxon>
        <taxon>Pseudomonadati</taxon>
        <taxon>Pseudomonadota</taxon>
        <taxon>Alphaproteobacteria</taxon>
        <taxon>Acetobacterales</taxon>
        <taxon>Acetobacteraceae</taxon>
        <taxon>environmental samples</taxon>
    </lineage>
</organism>
<proteinExistence type="predicted"/>
<dbReference type="EMBL" id="CADCTG010000168">
    <property type="protein sequence ID" value="CAA9250558.1"/>
    <property type="molecule type" value="Genomic_DNA"/>
</dbReference>
<name>A0A6J4IFD4_9PROT</name>
<gene>
    <name evidence="1" type="ORF">AVDCRST_MAG08-2167</name>
</gene>